<evidence type="ECO:0000313" key="2">
    <source>
        <dbReference type="EMBL" id="TPN86796.1"/>
    </source>
</evidence>
<dbReference type="Proteomes" id="UP000315540">
    <property type="component" value="Unassembled WGS sequence"/>
</dbReference>
<dbReference type="InterPro" id="IPR037883">
    <property type="entry name" value="Knr4/Smi1-like_sf"/>
</dbReference>
<name>A0A504J7G0_9FLAO</name>
<reference evidence="2 3" key="1">
    <citation type="submission" date="2019-06" db="EMBL/GenBank/DDBJ databases">
        <authorList>
            <person name="Meng X."/>
        </authorList>
    </citation>
    <scope>NUCLEOTIDE SEQUENCE [LARGE SCALE GENOMIC DNA]</scope>
    <source>
        <strain evidence="2 3">M625</strain>
    </source>
</reference>
<dbReference type="Pfam" id="PF09346">
    <property type="entry name" value="SMI1_KNR4"/>
    <property type="match status" value="1"/>
</dbReference>
<sequence length="225" mass="26465">MWFDKYDIQSKNEGLDQDIPFDFFTKPCTEEEFEFYKKYNDDSKTHKDFKIPDDLKLPNEYIELLRYSNGGAIINKDREFGFFDINTIREFYINYGFLVNAPNILPIAFNGGGTFYGYKFSGNDKKPIICGVHASCIGFEEDTCFLGNTLDEVLNKTYDIDDDIYEYQVKNGTIKIPTLSKEEKEKTELLQQLDTLKKDKSLGKIHLKEFLKRKRELEERLNRLE</sequence>
<keyword evidence="3" id="KW-1185">Reference proteome</keyword>
<comment type="caution">
    <text evidence="2">The sequence shown here is derived from an EMBL/GenBank/DDBJ whole genome shotgun (WGS) entry which is preliminary data.</text>
</comment>
<gene>
    <name evidence="2" type="ORF">FHK87_04115</name>
</gene>
<dbReference type="OrthoDB" id="2633244at2"/>
<evidence type="ECO:0000313" key="3">
    <source>
        <dbReference type="Proteomes" id="UP000315540"/>
    </source>
</evidence>
<evidence type="ECO:0000259" key="1">
    <source>
        <dbReference type="Pfam" id="PF09346"/>
    </source>
</evidence>
<accession>A0A504J7G0</accession>
<organism evidence="2 3">
    <name type="scientific">Aquimarina algicola</name>
    <dbReference type="NCBI Taxonomy" id="2589995"/>
    <lineage>
        <taxon>Bacteria</taxon>
        <taxon>Pseudomonadati</taxon>
        <taxon>Bacteroidota</taxon>
        <taxon>Flavobacteriia</taxon>
        <taxon>Flavobacteriales</taxon>
        <taxon>Flavobacteriaceae</taxon>
        <taxon>Aquimarina</taxon>
    </lineage>
</organism>
<feature type="domain" description="Knr4/Smi1-like" evidence="1">
    <location>
        <begin position="55"/>
        <end position="155"/>
    </location>
</feature>
<dbReference type="InterPro" id="IPR018958">
    <property type="entry name" value="Knr4/Smi1-like_dom"/>
</dbReference>
<dbReference type="AlphaFoldDB" id="A0A504J7G0"/>
<dbReference type="SUPFAM" id="SSF160631">
    <property type="entry name" value="SMI1/KNR4-like"/>
    <property type="match status" value="1"/>
</dbReference>
<proteinExistence type="predicted"/>
<dbReference type="EMBL" id="VFWZ01000002">
    <property type="protein sequence ID" value="TPN86796.1"/>
    <property type="molecule type" value="Genomic_DNA"/>
</dbReference>
<dbReference type="Gene3D" id="3.40.1580.10">
    <property type="entry name" value="SMI1/KNR4-like"/>
    <property type="match status" value="1"/>
</dbReference>
<protein>
    <submittedName>
        <fullName evidence="2">SMI1/KNR4 family protein</fullName>
    </submittedName>
</protein>
<dbReference type="RefSeq" id="WP_140590185.1">
    <property type="nucleotide sequence ID" value="NZ_VFWZ01000002.1"/>
</dbReference>